<comment type="caution">
    <text evidence="2">The sequence shown here is derived from an EMBL/GenBank/DDBJ whole genome shotgun (WGS) entry which is preliminary data.</text>
</comment>
<dbReference type="AlphaFoldDB" id="A0A834IGX0"/>
<protein>
    <submittedName>
        <fullName evidence="2">Uncharacterized protein</fullName>
    </submittedName>
</protein>
<dbReference type="EMBL" id="JAACXV010013281">
    <property type="protein sequence ID" value="KAF7273822.1"/>
    <property type="molecule type" value="Genomic_DNA"/>
</dbReference>
<proteinExistence type="predicted"/>
<organism evidence="2 3">
    <name type="scientific">Rhynchophorus ferrugineus</name>
    <name type="common">Red palm weevil</name>
    <name type="synonym">Curculio ferrugineus</name>
    <dbReference type="NCBI Taxonomy" id="354439"/>
    <lineage>
        <taxon>Eukaryota</taxon>
        <taxon>Metazoa</taxon>
        <taxon>Ecdysozoa</taxon>
        <taxon>Arthropoda</taxon>
        <taxon>Hexapoda</taxon>
        <taxon>Insecta</taxon>
        <taxon>Pterygota</taxon>
        <taxon>Neoptera</taxon>
        <taxon>Endopterygota</taxon>
        <taxon>Coleoptera</taxon>
        <taxon>Polyphaga</taxon>
        <taxon>Cucujiformia</taxon>
        <taxon>Curculionidae</taxon>
        <taxon>Dryophthorinae</taxon>
        <taxon>Rhynchophorus</taxon>
    </lineage>
</organism>
<accession>A0A834IGX0</accession>
<sequence>EKGPINRTIALVRTQQKVSASRPEEQKKHNDATEYVAPSVFRVRTDLPMVQWSPHNN</sequence>
<feature type="non-terminal residue" evidence="2">
    <location>
        <position position="1"/>
    </location>
</feature>
<reference evidence="2" key="1">
    <citation type="submission" date="2020-08" db="EMBL/GenBank/DDBJ databases">
        <title>Genome sequencing and assembly of the red palm weevil Rhynchophorus ferrugineus.</title>
        <authorList>
            <person name="Dias G.B."/>
            <person name="Bergman C.M."/>
            <person name="Manee M."/>
        </authorList>
    </citation>
    <scope>NUCLEOTIDE SEQUENCE</scope>
    <source>
        <strain evidence="2">AA-2017</strain>
        <tissue evidence="2">Whole larva</tissue>
    </source>
</reference>
<evidence type="ECO:0000313" key="2">
    <source>
        <dbReference type="EMBL" id="KAF7273822.1"/>
    </source>
</evidence>
<feature type="region of interest" description="Disordered" evidence="1">
    <location>
        <begin position="14"/>
        <end position="33"/>
    </location>
</feature>
<evidence type="ECO:0000256" key="1">
    <source>
        <dbReference type="SAM" id="MobiDB-lite"/>
    </source>
</evidence>
<name>A0A834IGX0_RHYFE</name>
<evidence type="ECO:0000313" key="3">
    <source>
        <dbReference type="Proteomes" id="UP000625711"/>
    </source>
</evidence>
<dbReference type="Proteomes" id="UP000625711">
    <property type="component" value="Unassembled WGS sequence"/>
</dbReference>
<feature type="compositionally biased region" description="Basic and acidic residues" evidence="1">
    <location>
        <begin position="22"/>
        <end position="32"/>
    </location>
</feature>
<gene>
    <name evidence="2" type="ORF">GWI33_013488</name>
</gene>
<keyword evidence="3" id="KW-1185">Reference proteome</keyword>